<evidence type="ECO:0000256" key="1">
    <source>
        <dbReference type="SAM" id="MobiDB-lite"/>
    </source>
</evidence>
<accession>A0ABR5A653</accession>
<sequence>MKIKLQTLQSLRRWMKAAIPVTALGFQLAVPTAQAGQPGVFINDSTYFTVQDVSLSGGTGEAYLQFGLKLQNGSGTAVNMNDYGVKVSDASGHSFTAQLTGKQTAQVESGQAATFRFSSQVPAKDTLGQLQVVVFRWDMTRPDLMDELGALPVADAGTSSAVRQTVVQADEADASLPSDAAVSFQAVRTFIVHQDEQAYLYTDLLATNTGSTGFALPTALKYRFVGTQSDSYSATVVAGTDTALLPGETRKVTVKAPVPSGQPRAAAGYSLQFYSETASGVSVLGSLDVAGVTTESVIGEAEPVFGRSGVRQLAATTTNATISQQSDGTHVSAIVAVDNKGTDIAALPALSAAFQFGTAGAAVSAADTSSHPLYLAPGESSAYRFDAVLPSGLKAEDVRLALFAATASGKPASTSSSGSSGSSSSSGATSGSASSSSSSTASSSASASQADNGTAQAGASGSASSSGSASQSSGSASQSSGSAGGAAPIAVTVLTGATDGSDAFASAKAYNLGDKLPLASSTISSDLDVSLVEFHANPDESDGFRSAFAKFVVTNHGKNSVSLPSLTTGLVTDSGASYPGSRQTSASQQLMPGASYTLSYSYLLPAGVNTDRMALTVADSRSAVSEATVAVSPQPADDGNVLHVYPYTVTMNNEMLQWSYSGGTFTYKLTLDLKLERQTQVIVDGNTPSLEFDLVDGLGRTLASQTLPFTGTNQLTGGLQTVDIGSFKDVSDPLSLRVYETFPTPDGTAKRLLRTVNNP</sequence>
<feature type="signal peptide" evidence="2">
    <location>
        <begin position="1"/>
        <end position="35"/>
    </location>
</feature>
<reference evidence="3 4" key="1">
    <citation type="submission" date="2014-12" db="EMBL/GenBank/DDBJ databases">
        <title>Draft genome sequence of Paenibacillus kamchatkensis strain B-2647.</title>
        <authorList>
            <person name="Karlyshev A.V."/>
            <person name="Kudryashova E.B."/>
        </authorList>
    </citation>
    <scope>NUCLEOTIDE SEQUENCE [LARGE SCALE GENOMIC DNA]</scope>
    <source>
        <strain evidence="3 4">VKM B-2647</strain>
    </source>
</reference>
<evidence type="ECO:0000313" key="4">
    <source>
        <dbReference type="Proteomes" id="UP000031967"/>
    </source>
</evidence>
<name>A0ABR5A653_9BACL</name>
<feature type="compositionally biased region" description="Low complexity" evidence="1">
    <location>
        <begin position="409"/>
        <end position="448"/>
    </location>
</feature>
<organism evidence="3 4">
    <name type="scientific">Gordoniibacillus kamchatkensis</name>
    <dbReference type="NCBI Taxonomy" id="1590651"/>
    <lineage>
        <taxon>Bacteria</taxon>
        <taxon>Bacillati</taxon>
        <taxon>Bacillota</taxon>
        <taxon>Bacilli</taxon>
        <taxon>Bacillales</taxon>
        <taxon>Paenibacillaceae</taxon>
        <taxon>Gordoniibacillus</taxon>
    </lineage>
</organism>
<dbReference type="EMBL" id="JXAK01000108">
    <property type="protein sequence ID" value="KIL36506.1"/>
    <property type="molecule type" value="Genomic_DNA"/>
</dbReference>
<proteinExistence type="predicted"/>
<evidence type="ECO:0000256" key="2">
    <source>
        <dbReference type="SAM" id="SignalP"/>
    </source>
</evidence>
<keyword evidence="4" id="KW-1185">Reference proteome</keyword>
<feature type="chain" id="PRO_5045518107" evidence="2">
    <location>
        <begin position="36"/>
        <end position="759"/>
    </location>
</feature>
<comment type="caution">
    <text evidence="3">The sequence shown here is derived from an EMBL/GenBank/DDBJ whole genome shotgun (WGS) entry which is preliminary data.</text>
</comment>
<keyword evidence="2" id="KW-0732">Signal</keyword>
<feature type="region of interest" description="Disordered" evidence="1">
    <location>
        <begin position="409"/>
        <end position="483"/>
    </location>
</feature>
<gene>
    <name evidence="3" type="ORF">SD70_31555</name>
</gene>
<dbReference type="Proteomes" id="UP000031967">
    <property type="component" value="Unassembled WGS sequence"/>
</dbReference>
<feature type="compositionally biased region" description="Low complexity" evidence="1">
    <location>
        <begin position="455"/>
        <end position="483"/>
    </location>
</feature>
<dbReference type="RefSeq" id="WP_041052571.1">
    <property type="nucleotide sequence ID" value="NZ_JXAK01000108.1"/>
</dbReference>
<protein>
    <submittedName>
        <fullName evidence="3">Uncharacterized protein</fullName>
    </submittedName>
</protein>
<evidence type="ECO:0000313" key="3">
    <source>
        <dbReference type="EMBL" id="KIL36506.1"/>
    </source>
</evidence>